<feature type="transmembrane region" description="Helical" evidence="1">
    <location>
        <begin position="155"/>
        <end position="176"/>
    </location>
</feature>
<dbReference type="RefSeq" id="WP_102939015.1">
    <property type="nucleotide sequence ID" value="NZ_NJHS01000187.1"/>
</dbReference>
<keyword evidence="1" id="KW-0472">Membrane</keyword>
<name>A0ABX4WL28_9CYAN</name>
<dbReference type="Proteomes" id="UP000236284">
    <property type="component" value="Unassembled WGS sequence"/>
</dbReference>
<keyword evidence="1" id="KW-1133">Transmembrane helix</keyword>
<feature type="transmembrane region" description="Helical" evidence="1">
    <location>
        <begin position="188"/>
        <end position="216"/>
    </location>
</feature>
<accession>A0ABX4WL28</accession>
<feature type="transmembrane region" description="Helical" evidence="1">
    <location>
        <begin position="363"/>
        <end position="380"/>
    </location>
</feature>
<evidence type="ECO:0000256" key="1">
    <source>
        <dbReference type="SAM" id="Phobius"/>
    </source>
</evidence>
<proteinExistence type="predicted"/>
<comment type="caution">
    <text evidence="2">The sequence shown here is derived from an EMBL/GenBank/DDBJ whole genome shotgun (WGS) entry which is preliminary data.</text>
</comment>
<sequence>MDNIKNSLNPKHYDKNTLLDNLLSGLFCIQILSGWISYVNWANRVVTIANLVWVVTGLLLLMIETLSFKKQYKFTYQLVGILLLGFLLNSLVSSNTSIANLAILLSNVGIALFLFQRKLASFVLPFTYLVFVFVCGYFIYFIIYRGIDPNKIFLLSSRNTVSMLLIYYSAILYIITDKVGFGKPILPAAVTLILSVISYGRSGIISSFFLITGILLLNSSEKRKSTEFNIFIFFCGIVFLTFIVANRADIVKVINNITHYFQYLELKGLADRDGRELIWRRYISAIDWVRFIFGSDRKYASSLVGFGGNYHNSFLELHANFGISGIIYMCLLLNAMLKLFNLNRLLLLILVTIVIRLSTDNGLFQSQYSFTVFYITLYAFKARELQRFSCK</sequence>
<organism evidence="2 3">
    <name type="scientific">Cylindrospermopsis raciborskii C07</name>
    <dbReference type="NCBI Taxonomy" id="2014886"/>
    <lineage>
        <taxon>Bacteria</taxon>
        <taxon>Bacillati</taxon>
        <taxon>Cyanobacteriota</taxon>
        <taxon>Cyanophyceae</taxon>
        <taxon>Nostocales</taxon>
        <taxon>Aphanizomenonaceae</taxon>
        <taxon>Cylindrospermopsis</taxon>
    </lineage>
</organism>
<feature type="transmembrane region" description="Helical" evidence="1">
    <location>
        <begin position="339"/>
        <end position="357"/>
    </location>
</feature>
<gene>
    <name evidence="2" type="ORF">CEP15_13435</name>
</gene>
<feature type="transmembrane region" description="Helical" evidence="1">
    <location>
        <begin position="74"/>
        <end position="92"/>
    </location>
</feature>
<feature type="transmembrane region" description="Helical" evidence="1">
    <location>
        <begin position="98"/>
        <end position="115"/>
    </location>
</feature>
<protein>
    <recommendedName>
        <fullName evidence="4">O-antigen polymerase</fullName>
    </recommendedName>
</protein>
<evidence type="ECO:0000313" key="3">
    <source>
        <dbReference type="Proteomes" id="UP000236284"/>
    </source>
</evidence>
<feature type="transmembrane region" description="Helical" evidence="1">
    <location>
        <begin position="21"/>
        <end position="39"/>
    </location>
</feature>
<feature type="transmembrane region" description="Helical" evidence="1">
    <location>
        <begin position="228"/>
        <end position="245"/>
    </location>
</feature>
<feature type="transmembrane region" description="Helical" evidence="1">
    <location>
        <begin position="45"/>
        <end position="62"/>
    </location>
</feature>
<evidence type="ECO:0008006" key="4">
    <source>
        <dbReference type="Google" id="ProtNLM"/>
    </source>
</evidence>
<keyword evidence="3" id="KW-1185">Reference proteome</keyword>
<reference evidence="2 3" key="1">
    <citation type="submission" date="2017-06" db="EMBL/GenBank/DDBJ databases">
        <title>Genome variation in co-occurring toxic Cylindrospermopsis raciborskii strains determines phenotypic plasticity.</title>
        <authorList>
            <person name="Willis A."/>
            <person name="Woodhouse J."/>
            <person name="Ongley S."/>
            <person name="Jex A."/>
            <person name="Burford M."/>
            <person name="Neilan B."/>
        </authorList>
    </citation>
    <scope>NUCLEOTIDE SEQUENCE [LARGE SCALE GENOMIC DNA]</scope>
    <source>
        <strain evidence="2 3">C07</strain>
    </source>
</reference>
<dbReference type="EMBL" id="NJHS01000187">
    <property type="protein sequence ID" value="PNJ94256.1"/>
    <property type="molecule type" value="Genomic_DNA"/>
</dbReference>
<keyword evidence="1" id="KW-0812">Transmembrane</keyword>
<feature type="transmembrane region" description="Helical" evidence="1">
    <location>
        <begin position="122"/>
        <end position="143"/>
    </location>
</feature>
<evidence type="ECO:0000313" key="2">
    <source>
        <dbReference type="EMBL" id="PNJ94256.1"/>
    </source>
</evidence>